<evidence type="ECO:0000313" key="7">
    <source>
        <dbReference type="EMBL" id="GHP01513.1"/>
    </source>
</evidence>
<dbReference type="GO" id="GO:0004095">
    <property type="term" value="F:carnitine O-palmitoyltransferase activity"/>
    <property type="evidence" value="ECO:0007669"/>
    <property type="project" value="TreeGrafter"/>
</dbReference>
<dbReference type="EMBL" id="BNJQ01000001">
    <property type="protein sequence ID" value="GHP01513.1"/>
    <property type="molecule type" value="Genomic_DNA"/>
</dbReference>
<organism evidence="7 8">
    <name type="scientific">Pycnococcus provasolii</name>
    <dbReference type="NCBI Taxonomy" id="41880"/>
    <lineage>
        <taxon>Eukaryota</taxon>
        <taxon>Viridiplantae</taxon>
        <taxon>Chlorophyta</taxon>
        <taxon>Pseudoscourfieldiophyceae</taxon>
        <taxon>Pseudoscourfieldiales</taxon>
        <taxon>Pycnococcaceae</taxon>
        <taxon>Pycnococcus</taxon>
    </lineage>
</organism>
<evidence type="ECO:0000313" key="8">
    <source>
        <dbReference type="Proteomes" id="UP000660262"/>
    </source>
</evidence>
<dbReference type="SUPFAM" id="SSF52777">
    <property type="entry name" value="CoA-dependent acyltransferases"/>
    <property type="match status" value="2"/>
</dbReference>
<evidence type="ECO:0000256" key="4">
    <source>
        <dbReference type="PIRSR" id="PIRSR600542-1"/>
    </source>
</evidence>
<keyword evidence="5" id="KW-0812">Transmembrane</keyword>
<dbReference type="InterPro" id="IPR042231">
    <property type="entry name" value="Cho/carn_acyl_trans_2"/>
</dbReference>
<name>A0A830H5H4_9CHLO</name>
<comment type="similarity">
    <text evidence="1">Belongs to the carnitine/choline acetyltransferase family.</text>
</comment>
<dbReference type="InterPro" id="IPR000542">
    <property type="entry name" value="Carn_acyl_trans"/>
</dbReference>
<feature type="domain" description="Choline/carnitine acyltransferase" evidence="6">
    <location>
        <begin position="32"/>
        <end position="593"/>
    </location>
</feature>
<dbReference type="InterPro" id="IPR039551">
    <property type="entry name" value="Cho/carn_acyl_trans"/>
</dbReference>
<dbReference type="GO" id="GO:0006635">
    <property type="term" value="P:fatty acid beta-oxidation"/>
    <property type="evidence" value="ECO:0007669"/>
    <property type="project" value="TreeGrafter"/>
</dbReference>
<dbReference type="PANTHER" id="PTHR22589">
    <property type="entry name" value="CARNITINE O-ACYLTRANSFERASE"/>
    <property type="match status" value="1"/>
</dbReference>
<feature type="active site" description="Proton acceptor" evidence="4">
    <location>
        <position position="331"/>
    </location>
</feature>
<evidence type="ECO:0000256" key="1">
    <source>
        <dbReference type="ARBA" id="ARBA00005232"/>
    </source>
</evidence>
<dbReference type="OrthoDB" id="240216at2759"/>
<keyword evidence="2" id="KW-0808">Transferase</keyword>
<dbReference type="Gene3D" id="3.30.559.10">
    <property type="entry name" value="Chloramphenicol acetyltransferase-like domain"/>
    <property type="match status" value="1"/>
</dbReference>
<evidence type="ECO:0000259" key="6">
    <source>
        <dbReference type="Pfam" id="PF00755"/>
    </source>
</evidence>
<evidence type="ECO:0000256" key="3">
    <source>
        <dbReference type="ARBA" id="ARBA00023315"/>
    </source>
</evidence>
<dbReference type="GO" id="GO:0005739">
    <property type="term" value="C:mitochondrion"/>
    <property type="evidence" value="ECO:0007669"/>
    <property type="project" value="TreeGrafter"/>
</dbReference>
<protein>
    <recommendedName>
        <fullName evidence="6">Choline/carnitine acyltransferase domain-containing protein</fullName>
    </recommendedName>
</protein>
<proteinExistence type="inferred from homology"/>
<evidence type="ECO:0000256" key="5">
    <source>
        <dbReference type="SAM" id="Phobius"/>
    </source>
</evidence>
<sequence length="654" mass="70065">MTSAPTQESPPSFSPYDFSDLFGNNIYALKSVPIPSLADTMKRNVESTLPLCDAKEASATTALWQEFENGVGAQLQDLLLAEEKIRSSSAAYPHHYFENHWDDMYNGSRDCAPINFSPFFGITNDKHPNNMDQCKRAGAFVSSFAKWSRVVLSGNLKPDTDPKGNPMCSSAFQRMFGTAKIPTKGCDVLAQHQHESTNVVVLCNGHVFNVPVVDPTSGGVLNADACATLMRECVAQAATPADTSTCAQVMTTAPRDTWASVRAEMESNATNKAALSAIDKALIVVCLDTDYWQTLDDTANALLMGPCTNRWYDKHCLIVDTAGHMGICFEHSYSDGTGWGRFIRDVMMDVDGKAPLDVKTVDTPIAQPNELAWASSASLKSSIASAKSAYEKLIGGVACKALRCDAFGKDQCKTWKMGPDAVAQMVYQIVYRMMHGKMAATYEACATRKFFHGRTETIRTITPEGKKLVEAVAAGGEVKAALEAAAAAHQGVSRAAASGLGCDRHLMALGKLAAKKGISAPALTDKITARSKDWLLSTSNGSQPYIDLFGFGPVTGEGYGIGYLVDKAQMSFCVTSFKGASSGTSSSAFASNICSTMKWMKEMQEAVAKDGSEANVPALKLKGAKSKVNVASLLTTIPLVVAGLAVLIPFLVRK</sequence>
<gene>
    <name evidence="7" type="ORF">PPROV_000026900</name>
</gene>
<comment type="caution">
    <text evidence="7">The sequence shown here is derived from an EMBL/GenBank/DDBJ whole genome shotgun (WGS) entry which is preliminary data.</text>
</comment>
<keyword evidence="3" id="KW-0012">Acyltransferase</keyword>
<keyword evidence="5" id="KW-1133">Transmembrane helix</keyword>
<dbReference type="Pfam" id="PF00755">
    <property type="entry name" value="Carn_acyltransf"/>
    <property type="match status" value="1"/>
</dbReference>
<dbReference type="InterPro" id="IPR023213">
    <property type="entry name" value="CAT-like_dom_sf"/>
</dbReference>
<dbReference type="Proteomes" id="UP000660262">
    <property type="component" value="Unassembled WGS sequence"/>
</dbReference>
<evidence type="ECO:0000256" key="2">
    <source>
        <dbReference type="ARBA" id="ARBA00022679"/>
    </source>
</evidence>
<dbReference type="AlphaFoldDB" id="A0A830H5H4"/>
<reference evidence="7" key="1">
    <citation type="submission" date="2020-10" db="EMBL/GenBank/DDBJ databases">
        <title>Unveiling of a novel bifunctional photoreceptor, Dualchrome1, isolated from a cosmopolitan green alga.</title>
        <authorList>
            <person name="Suzuki S."/>
            <person name="Kawachi M."/>
        </authorList>
    </citation>
    <scope>NUCLEOTIDE SEQUENCE</scope>
    <source>
        <strain evidence="7">NIES 2893</strain>
    </source>
</reference>
<dbReference type="Gene3D" id="3.30.559.70">
    <property type="entry name" value="Choline/Carnitine o-acyltransferase, domain 2"/>
    <property type="match status" value="1"/>
</dbReference>
<feature type="transmembrane region" description="Helical" evidence="5">
    <location>
        <begin position="630"/>
        <end position="652"/>
    </location>
</feature>
<dbReference type="PANTHER" id="PTHR22589:SF16">
    <property type="entry name" value="CARNITINE O-PALMITOYLTRANSFERASE 2, MITOCHONDRIAL"/>
    <property type="match status" value="1"/>
</dbReference>
<keyword evidence="8" id="KW-1185">Reference proteome</keyword>
<accession>A0A830H5H4</accession>
<keyword evidence="5" id="KW-0472">Membrane</keyword>